<comment type="caution">
    <text evidence="1">The sequence shown here is derived from an EMBL/GenBank/DDBJ whole genome shotgun (WGS) entry which is preliminary data.</text>
</comment>
<keyword evidence="2" id="KW-1185">Reference proteome</keyword>
<gene>
    <name evidence="1" type="ORF">SPELUC_LOCUS16887</name>
</gene>
<dbReference type="EMBL" id="CAJVPW010065385">
    <property type="protein sequence ID" value="CAG8786998.1"/>
    <property type="molecule type" value="Genomic_DNA"/>
</dbReference>
<proteinExistence type="predicted"/>
<reference evidence="1" key="1">
    <citation type="submission" date="2021-06" db="EMBL/GenBank/DDBJ databases">
        <authorList>
            <person name="Kallberg Y."/>
            <person name="Tangrot J."/>
            <person name="Rosling A."/>
        </authorList>
    </citation>
    <scope>NUCLEOTIDE SEQUENCE</scope>
    <source>
        <strain evidence="1">28 12/20/2015</strain>
    </source>
</reference>
<evidence type="ECO:0000313" key="2">
    <source>
        <dbReference type="Proteomes" id="UP000789366"/>
    </source>
</evidence>
<feature type="non-terminal residue" evidence="1">
    <location>
        <position position="41"/>
    </location>
</feature>
<feature type="non-terminal residue" evidence="1">
    <location>
        <position position="1"/>
    </location>
</feature>
<evidence type="ECO:0000313" key="1">
    <source>
        <dbReference type="EMBL" id="CAG8786998.1"/>
    </source>
</evidence>
<sequence length="41" mass="4421">AAATPGPSKHSANVTNPDMQTDASSKKNQKQFLDYIDLDSQ</sequence>
<accession>A0ACA9RCF9</accession>
<organism evidence="1 2">
    <name type="scientific">Cetraspora pellucida</name>
    <dbReference type="NCBI Taxonomy" id="1433469"/>
    <lineage>
        <taxon>Eukaryota</taxon>
        <taxon>Fungi</taxon>
        <taxon>Fungi incertae sedis</taxon>
        <taxon>Mucoromycota</taxon>
        <taxon>Glomeromycotina</taxon>
        <taxon>Glomeromycetes</taxon>
        <taxon>Diversisporales</taxon>
        <taxon>Gigasporaceae</taxon>
        <taxon>Cetraspora</taxon>
    </lineage>
</organism>
<dbReference type="Proteomes" id="UP000789366">
    <property type="component" value="Unassembled WGS sequence"/>
</dbReference>
<protein>
    <submittedName>
        <fullName evidence="1">12388_t:CDS:1</fullName>
    </submittedName>
</protein>
<name>A0ACA9RCF9_9GLOM</name>